<dbReference type="PANTHER" id="PTHR46658">
    <property type="entry name" value="CYS OR MET METABOLISM PYRIDOXAL-PHOSPHATE-DEPENDENT ENZYME"/>
    <property type="match status" value="1"/>
</dbReference>
<accession>A0ABS2Q5X9</accession>
<dbReference type="Proteomes" id="UP000823201">
    <property type="component" value="Unassembled WGS sequence"/>
</dbReference>
<proteinExistence type="predicted"/>
<name>A0ABS2Q5X9_9BACL</name>
<dbReference type="SUPFAM" id="SSF53383">
    <property type="entry name" value="PLP-dependent transferases"/>
    <property type="match status" value="1"/>
</dbReference>
<dbReference type="PANTHER" id="PTHR46658:SF1">
    <property type="entry name" value="CYS OR MET METABOLISM PYRIDOXAL-PHOSPHATE-DEPENDENT ENZYME"/>
    <property type="match status" value="1"/>
</dbReference>
<gene>
    <name evidence="1" type="ORF">JOC27_000532</name>
</gene>
<dbReference type="Gene3D" id="3.90.1150.60">
    <property type="entry name" value="Methioning gamme-lyase, C-terminal domain"/>
    <property type="match status" value="1"/>
</dbReference>
<dbReference type="EMBL" id="JAFBEV010000003">
    <property type="protein sequence ID" value="MBM7657091.1"/>
    <property type="molecule type" value="Genomic_DNA"/>
</dbReference>
<protein>
    <submittedName>
        <fullName evidence="1">Cystathionine beta-lyase family protein involved in aluminum resistance</fullName>
    </submittedName>
</protein>
<comment type="caution">
    <text evidence="1">The sequence shown here is derived from an EMBL/GenBank/DDBJ whole genome shotgun (WGS) entry which is preliminary data.</text>
</comment>
<dbReference type="InterPro" id="IPR015421">
    <property type="entry name" value="PyrdxlP-dep_Trfase_major"/>
</dbReference>
<organism evidence="1 2">
    <name type="scientific">Sporolactobacillus spathodeae</name>
    <dbReference type="NCBI Taxonomy" id="1465502"/>
    <lineage>
        <taxon>Bacteria</taxon>
        <taxon>Bacillati</taxon>
        <taxon>Bacillota</taxon>
        <taxon>Bacilli</taxon>
        <taxon>Bacillales</taxon>
        <taxon>Sporolactobacillaceae</taxon>
        <taxon>Sporolactobacillus</taxon>
    </lineage>
</organism>
<reference evidence="1 2" key="1">
    <citation type="submission" date="2021-01" db="EMBL/GenBank/DDBJ databases">
        <title>Genomic Encyclopedia of Type Strains, Phase IV (KMG-IV): sequencing the most valuable type-strain genomes for metagenomic binning, comparative biology and taxonomic classification.</title>
        <authorList>
            <person name="Goeker M."/>
        </authorList>
    </citation>
    <scope>NUCLEOTIDE SEQUENCE [LARGE SCALE GENOMIC DNA]</scope>
    <source>
        <strain evidence="1 2">DSM 100968</strain>
    </source>
</reference>
<evidence type="ECO:0000313" key="2">
    <source>
        <dbReference type="Proteomes" id="UP000823201"/>
    </source>
</evidence>
<dbReference type="InterPro" id="IPR009651">
    <property type="entry name" value="Met_g_lyase_put"/>
</dbReference>
<keyword evidence="2" id="KW-1185">Reference proteome</keyword>
<dbReference type="RefSeq" id="WP_205005449.1">
    <property type="nucleotide sequence ID" value="NZ_CBCRXA010000003.1"/>
</dbReference>
<evidence type="ECO:0000313" key="1">
    <source>
        <dbReference type="EMBL" id="MBM7657091.1"/>
    </source>
</evidence>
<dbReference type="Gene3D" id="3.40.640.10">
    <property type="entry name" value="Type I PLP-dependent aspartate aminotransferase-like (Major domain)"/>
    <property type="match status" value="1"/>
</dbReference>
<dbReference type="Pfam" id="PF06838">
    <property type="entry name" value="Met_gamma_lyase"/>
    <property type="match status" value="1"/>
</dbReference>
<dbReference type="InterPro" id="IPR015424">
    <property type="entry name" value="PyrdxlP-dep_Trfase"/>
</dbReference>
<sequence>MYESLTFGMKLRQLVQTVETQIDAQSKRIDSIALENQFRVLTSFQKNKISDAHFAGTTGYGYDDFGREGIEAVYADAFGAESGLVRTQMISGTHAITTALFGVLRPGDELMYITGKPYDTLEGVIGLNDTSNGSLKDFGVSFRMIPLRNGQIDVEGVLRAMSPATKVIGIQRSCGYGDRPSLPVDQIGEAIGKIKKVYPEIIVFVDNCYGEFTETMEPTHVGADLMAGSLIKNPGGGLVKSGGYIVGKKALVDQCAERLTVPGLGKEVGPTLGELKDMYQGFFLSPHIVAQAVKGAVFTAALMERLGMTTTPSWEHVRTDLIQSVTFHDPDQMVAFCQAVQFASPINAQVLPVPSPMPGYTDKVIMAAGTFVQGASLELTADGPLREPYTLYVQGGLTFEHVKSAMILAVNHLAEKGLIDLASVQL</sequence>